<organism evidence="2">
    <name type="scientific">Moorella thermoacetica Y72</name>
    <dbReference type="NCBI Taxonomy" id="1325331"/>
    <lineage>
        <taxon>Bacteria</taxon>
        <taxon>Bacillati</taxon>
        <taxon>Bacillota</taxon>
        <taxon>Clostridia</taxon>
        <taxon>Neomoorellales</taxon>
        <taxon>Neomoorellaceae</taxon>
        <taxon>Neomoorella</taxon>
    </lineage>
</organism>
<dbReference type="PANTHER" id="PTHR33303:SF2">
    <property type="entry name" value="COA-BINDING DOMAIN-CONTAINING PROTEIN"/>
    <property type="match status" value="1"/>
</dbReference>
<evidence type="ECO:0000259" key="1">
    <source>
        <dbReference type="SMART" id="SM00881"/>
    </source>
</evidence>
<dbReference type="SUPFAM" id="SSF51735">
    <property type="entry name" value="NAD(P)-binding Rossmann-fold domains"/>
    <property type="match status" value="1"/>
</dbReference>
<dbReference type="SMART" id="SM00881">
    <property type="entry name" value="CoA_binding"/>
    <property type="match status" value="1"/>
</dbReference>
<dbReference type="Pfam" id="PF13380">
    <property type="entry name" value="CoA_binding_2"/>
    <property type="match status" value="1"/>
</dbReference>
<dbReference type="AlphaFoldDB" id="A0A0S6UAA4"/>
<dbReference type="InterPro" id="IPR036291">
    <property type="entry name" value="NAD(P)-bd_dom_sf"/>
</dbReference>
<evidence type="ECO:0000313" key="2">
    <source>
        <dbReference type="EMBL" id="GAF25653.1"/>
    </source>
</evidence>
<dbReference type="PANTHER" id="PTHR33303">
    <property type="entry name" value="CYTOPLASMIC PROTEIN-RELATED"/>
    <property type="match status" value="1"/>
</dbReference>
<feature type="domain" description="CoA-binding" evidence="1">
    <location>
        <begin position="3"/>
        <end position="98"/>
    </location>
</feature>
<reference evidence="2" key="1">
    <citation type="journal article" date="2014" name="Gene">
        <title>Genome-guided analysis of transformation efficiency and carbon dioxide assimilation by Moorella thermoacetica Y72.</title>
        <authorList>
            <person name="Tsukahara K."/>
            <person name="Kita A."/>
            <person name="Nakashimada Y."/>
            <person name="Hoshino T."/>
            <person name="Murakami K."/>
        </authorList>
    </citation>
    <scope>NUCLEOTIDE SEQUENCE [LARGE SCALE GENOMIC DNA]</scope>
    <source>
        <strain evidence="2">Y72</strain>
    </source>
</reference>
<protein>
    <submittedName>
        <fullName evidence="2">Predicted CoA-binding protein</fullName>
    </submittedName>
</protein>
<name>A0A0S6UAA4_NEOTH</name>
<dbReference type="Proteomes" id="UP000063718">
    <property type="component" value="Unassembled WGS sequence"/>
</dbReference>
<accession>A0A0S6UAA4</accession>
<proteinExistence type="predicted"/>
<dbReference type="EMBL" id="DF238840">
    <property type="protein sequence ID" value="GAF25653.1"/>
    <property type="molecule type" value="Genomic_DNA"/>
</dbReference>
<sequence length="131" mass="14545">MMDFSKVHNIAIVGLSDKEDRPSYQVARYLQDHGFRIIPVNPAVETILGEKAYPDLEAIPADIPIDIVDVFRRAEAVPPIVDAAIKRGVPVIWLQEGVVHEEAAARARAAGLEVIMDRCIKKEHLRSSNPL</sequence>
<gene>
    <name evidence="2" type="ORF">MTY_0989</name>
</gene>
<dbReference type="Gene3D" id="3.40.50.720">
    <property type="entry name" value="NAD(P)-binding Rossmann-like Domain"/>
    <property type="match status" value="1"/>
</dbReference>
<dbReference type="InterPro" id="IPR003781">
    <property type="entry name" value="CoA-bd"/>
</dbReference>